<sequence>MSRSDLRRDEFREGFYARSHHHTASCSVQLRLQTEITAMRDELVSKKGATLILKKLVRSQSKTEPCILCKFQCVQAKCEKCLVVLIILTIYLILASFNVSRLNVKSV</sequence>
<dbReference type="AlphaFoldDB" id="A0AAW1KIH0"/>
<reference evidence="2 3" key="1">
    <citation type="journal article" date="2024" name="BMC Genomics">
        <title>De novo assembly and annotation of Popillia japonica's genome with initial clues to its potential as an invasive pest.</title>
        <authorList>
            <person name="Cucini C."/>
            <person name="Boschi S."/>
            <person name="Funari R."/>
            <person name="Cardaioli E."/>
            <person name="Iannotti N."/>
            <person name="Marturano G."/>
            <person name="Paoli F."/>
            <person name="Bruttini M."/>
            <person name="Carapelli A."/>
            <person name="Frati F."/>
            <person name="Nardi F."/>
        </authorList>
    </citation>
    <scope>NUCLEOTIDE SEQUENCE [LARGE SCALE GENOMIC DNA]</scope>
    <source>
        <strain evidence="2">DMR45628</strain>
    </source>
</reference>
<keyword evidence="1" id="KW-0812">Transmembrane</keyword>
<protein>
    <submittedName>
        <fullName evidence="2">Uncharacterized protein</fullName>
    </submittedName>
</protein>
<feature type="transmembrane region" description="Helical" evidence="1">
    <location>
        <begin position="81"/>
        <end position="99"/>
    </location>
</feature>
<evidence type="ECO:0000313" key="3">
    <source>
        <dbReference type="Proteomes" id="UP001458880"/>
    </source>
</evidence>
<dbReference type="EMBL" id="JASPKY010000225">
    <property type="protein sequence ID" value="KAK9718773.1"/>
    <property type="molecule type" value="Genomic_DNA"/>
</dbReference>
<keyword evidence="3" id="KW-1185">Reference proteome</keyword>
<evidence type="ECO:0000313" key="2">
    <source>
        <dbReference type="EMBL" id="KAK9718773.1"/>
    </source>
</evidence>
<evidence type="ECO:0000256" key="1">
    <source>
        <dbReference type="SAM" id="Phobius"/>
    </source>
</evidence>
<name>A0AAW1KIH0_POPJA</name>
<comment type="caution">
    <text evidence="2">The sequence shown here is derived from an EMBL/GenBank/DDBJ whole genome shotgun (WGS) entry which is preliminary data.</text>
</comment>
<gene>
    <name evidence="2" type="ORF">QE152_g23005</name>
</gene>
<dbReference type="Proteomes" id="UP001458880">
    <property type="component" value="Unassembled WGS sequence"/>
</dbReference>
<organism evidence="2 3">
    <name type="scientific">Popillia japonica</name>
    <name type="common">Japanese beetle</name>
    <dbReference type="NCBI Taxonomy" id="7064"/>
    <lineage>
        <taxon>Eukaryota</taxon>
        <taxon>Metazoa</taxon>
        <taxon>Ecdysozoa</taxon>
        <taxon>Arthropoda</taxon>
        <taxon>Hexapoda</taxon>
        <taxon>Insecta</taxon>
        <taxon>Pterygota</taxon>
        <taxon>Neoptera</taxon>
        <taxon>Endopterygota</taxon>
        <taxon>Coleoptera</taxon>
        <taxon>Polyphaga</taxon>
        <taxon>Scarabaeiformia</taxon>
        <taxon>Scarabaeidae</taxon>
        <taxon>Rutelinae</taxon>
        <taxon>Popillia</taxon>
    </lineage>
</organism>
<keyword evidence="1" id="KW-1133">Transmembrane helix</keyword>
<proteinExistence type="predicted"/>
<accession>A0AAW1KIH0</accession>
<keyword evidence="1" id="KW-0472">Membrane</keyword>